<evidence type="ECO:0000256" key="4">
    <source>
        <dbReference type="ARBA" id="ARBA00022825"/>
    </source>
</evidence>
<dbReference type="Gene3D" id="3.40.50.880">
    <property type="match status" value="1"/>
</dbReference>
<evidence type="ECO:0000256" key="1">
    <source>
        <dbReference type="ARBA" id="ARBA00006534"/>
    </source>
</evidence>
<accession>A0ABS4FZ89</accession>
<dbReference type="GO" id="GO:0016805">
    <property type="term" value="F:dipeptidase activity"/>
    <property type="evidence" value="ECO:0007669"/>
    <property type="project" value="UniProtKB-KW"/>
</dbReference>
<name>A0ABS4FZ89_9BACL</name>
<dbReference type="EC" id="3.4.13.21" evidence="5"/>
<sequence>MKNLFLSSSFTDVTALFVDFATKILAGDQEGGNLLVGNSLARSSLEGKTVTFIPTANVPEEYKLYVEAAKQELEQLGIIVDELEVSTASAEEIGRKLRGNDFIYVSGGNTFYLLQELRKTGADTIIIDEIEKGKLYVGESAGSLIMAPNIEFVKHMDEVAAAPELTSFDALYVVDFYPVPHHTNEPFVQATEDIIKQYGEVLQLKPISNEQIIIVQGDTVKILND</sequence>
<proteinExistence type="inferred from homology"/>
<dbReference type="Pfam" id="PF03575">
    <property type="entry name" value="Peptidase_S51"/>
    <property type="match status" value="1"/>
</dbReference>
<comment type="similarity">
    <text evidence="1">Belongs to the peptidase S51 family.</text>
</comment>
<dbReference type="EMBL" id="JAGGKG010000031">
    <property type="protein sequence ID" value="MBP1907678.1"/>
    <property type="molecule type" value="Genomic_DNA"/>
</dbReference>
<keyword evidence="3 5" id="KW-0378">Hydrolase</keyword>
<keyword evidence="5" id="KW-0224">Dipeptidase</keyword>
<organism evidence="5 6">
    <name type="scientific">Paenibacillus turicensis</name>
    <dbReference type="NCBI Taxonomy" id="160487"/>
    <lineage>
        <taxon>Bacteria</taxon>
        <taxon>Bacillati</taxon>
        <taxon>Bacillota</taxon>
        <taxon>Bacilli</taxon>
        <taxon>Bacillales</taxon>
        <taxon>Paenibacillaceae</taxon>
        <taxon>Paenibacillus</taxon>
    </lineage>
</organism>
<evidence type="ECO:0000313" key="6">
    <source>
        <dbReference type="Proteomes" id="UP001519272"/>
    </source>
</evidence>
<dbReference type="PANTHER" id="PTHR20842">
    <property type="entry name" value="PROTEASE S51 ALPHA-ASPARTYL DIPEPTIDASE"/>
    <property type="match status" value="1"/>
</dbReference>
<gene>
    <name evidence="5" type="ORF">J2Z32_004359</name>
</gene>
<comment type="caution">
    <text evidence="5">The sequence shown here is derived from an EMBL/GenBank/DDBJ whole genome shotgun (WGS) entry which is preliminary data.</text>
</comment>
<keyword evidence="2" id="KW-0645">Protease</keyword>
<evidence type="ECO:0000256" key="2">
    <source>
        <dbReference type="ARBA" id="ARBA00022670"/>
    </source>
</evidence>
<dbReference type="RefSeq" id="WP_210091254.1">
    <property type="nucleotide sequence ID" value="NZ_JAGGKG010000031.1"/>
</dbReference>
<protein>
    <submittedName>
        <fullName evidence="5">Dipeptidase E</fullName>
        <ecNumber evidence="5">3.4.13.21</ecNumber>
    </submittedName>
</protein>
<keyword evidence="4" id="KW-0720">Serine protease</keyword>
<dbReference type="SUPFAM" id="SSF52317">
    <property type="entry name" value="Class I glutamine amidotransferase-like"/>
    <property type="match status" value="1"/>
</dbReference>
<reference evidence="5 6" key="1">
    <citation type="submission" date="2021-03" db="EMBL/GenBank/DDBJ databases">
        <title>Genomic Encyclopedia of Type Strains, Phase IV (KMG-IV): sequencing the most valuable type-strain genomes for metagenomic binning, comparative biology and taxonomic classification.</title>
        <authorList>
            <person name="Goeker M."/>
        </authorList>
    </citation>
    <scope>NUCLEOTIDE SEQUENCE [LARGE SCALE GENOMIC DNA]</scope>
    <source>
        <strain evidence="5 6">DSM 14349</strain>
    </source>
</reference>
<keyword evidence="6" id="KW-1185">Reference proteome</keyword>
<evidence type="ECO:0000313" key="5">
    <source>
        <dbReference type="EMBL" id="MBP1907678.1"/>
    </source>
</evidence>
<dbReference type="Proteomes" id="UP001519272">
    <property type="component" value="Unassembled WGS sequence"/>
</dbReference>
<dbReference type="InterPro" id="IPR005320">
    <property type="entry name" value="Peptidase_S51"/>
</dbReference>
<evidence type="ECO:0000256" key="3">
    <source>
        <dbReference type="ARBA" id="ARBA00022801"/>
    </source>
</evidence>
<dbReference type="InterPro" id="IPR029062">
    <property type="entry name" value="Class_I_gatase-like"/>
</dbReference>
<dbReference type="PANTHER" id="PTHR20842:SF0">
    <property type="entry name" value="ALPHA-ASPARTYL DIPEPTIDASE"/>
    <property type="match status" value="1"/>
</dbReference>